<gene>
    <name evidence="4" type="ORF">CHH67_25580</name>
    <name evidence="3" type="ORF">GNP94_18030</name>
</gene>
<dbReference type="EMBL" id="WOAA01000019">
    <property type="protein sequence ID" value="MUG67889.1"/>
    <property type="molecule type" value="Genomic_DNA"/>
</dbReference>
<evidence type="ECO:0000313" key="3">
    <source>
        <dbReference type="EMBL" id="MUG67889.1"/>
    </source>
</evidence>
<accession>A0A268EDG9</accession>
<keyword evidence="1" id="KW-0732">Signal</keyword>
<protein>
    <submittedName>
        <fullName evidence="3 4">Copper amine oxidase</fullName>
    </submittedName>
</protein>
<sequence length="314" mass="35073">MKKAVLTVAAGILALGISAFAAGSVSAASQPVEVLLNANKLNFPDAKPFQDGQGSVMVPIRFVSDALGGTISYSKSGGKSVVEVRKGNHTVKMTVGQTSAEVNGQIKDYGTKVILKQNRTFVPLRLVSEGLGEKVQWDKIGRWVWIGEKNFRNTDDPEFKLQPLSDFKAYMKSTNQFRKFSANKEPFDGIKIIQANQLPIKLGNGEIIYDIRLEKSNGNDYIAIRSSERGTPVFFMVKNDFVKYRQGLDNAFVNHKDGTATNYYPVMSTSDVYQNGQYNQYYDWTKFRLTTADYIAFSTHQPKDYLVAIVNPFK</sequence>
<reference evidence="3 6" key="2">
    <citation type="submission" date="2019-11" db="EMBL/GenBank/DDBJ databases">
        <title>Draft genome sequences of five Paenibacillus species of dairy origin.</title>
        <authorList>
            <person name="Olajide A.M."/>
            <person name="Chen S."/>
            <person name="Lapointe G."/>
        </authorList>
    </citation>
    <scope>NUCLEOTIDE SEQUENCE [LARGE SCALE GENOMIC DNA]</scope>
    <source>
        <strain evidence="3 6">3CS1</strain>
    </source>
</reference>
<dbReference type="Proteomes" id="UP000215596">
    <property type="component" value="Unassembled WGS sequence"/>
</dbReference>
<organism evidence="4 5">
    <name type="scientific">Paenibacillus campinasensis</name>
    <dbReference type="NCBI Taxonomy" id="66347"/>
    <lineage>
        <taxon>Bacteria</taxon>
        <taxon>Bacillati</taxon>
        <taxon>Bacillota</taxon>
        <taxon>Bacilli</taxon>
        <taxon>Bacillales</taxon>
        <taxon>Paenibacillaceae</taxon>
        <taxon>Paenibacillus</taxon>
    </lineage>
</organism>
<dbReference type="Pfam" id="PF07833">
    <property type="entry name" value="Cu_amine_oxidN1"/>
    <property type="match status" value="1"/>
</dbReference>
<name>A0A268EDG9_9BACL</name>
<keyword evidence="6" id="KW-1185">Reference proteome</keyword>
<dbReference type="Gene3D" id="3.30.457.10">
    <property type="entry name" value="Copper amine oxidase-like, N-terminal domain"/>
    <property type="match status" value="1"/>
</dbReference>
<evidence type="ECO:0000313" key="5">
    <source>
        <dbReference type="Proteomes" id="UP000215596"/>
    </source>
</evidence>
<dbReference type="OrthoDB" id="2020910at2"/>
<feature type="domain" description="Copper amine oxidase-like N-terminal" evidence="2">
    <location>
        <begin position="36"/>
        <end position="142"/>
    </location>
</feature>
<comment type="caution">
    <text evidence="4">The sequence shown here is derived from an EMBL/GenBank/DDBJ whole genome shotgun (WGS) entry which is preliminary data.</text>
</comment>
<dbReference type="Proteomes" id="UP000435177">
    <property type="component" value="Unassembled WGS sequence"/>
</dbReference>
<evidence type="ECO:0000259" key="2">
    <source>
        <dbReference type="Pfam" id="PF07833"/>
    </source>
</evidence>
<evidence type="ECO:0000313" key="6">
    <source>
        <dbReference type="Proteomes" id="UP000435177"/>
    </source>
</evidence>
<dbReference type="RefSeq" id="WP_095268194.1">
    <property type="nucleotide sequence ID" value="NZ_NPBY01000126.1"/>
</dbReference>
<dbReference type="AlphaFoldDB" id="A0A268EDG9"/>
<proteinExistence type="predicted"/>
<evidence type="ECO:0000313" key="4">
    <source>
        <dbReference type="EMBL" id="PAD71165.1"/>
    </source>
</evidence>
<evidence type="ECO:0000256" key="1">
    <source>
        <dbReference type="SAM" id="SignalP"/>
    </source>
</evidence>
<dbReference type="EMBL" id="NPBY01000126">
    <property type="protein sequence ID" value="PAD71165.1"/>
    <property type="molecule type" value="Genomic_DNA"/>
</dbReference>
<feature type="chain" id="PRO_5038917483" evidence="1">
    <location>
        <begin position="22"/>
        <end position="314"/>
    </location>
</feature>
<dbReference type="InterPro" id="IPR012854">
    <property type="entry name" value="Cu_amine_oxidase-like_N"/>
</dbReference>
<dbReference type="InterPro" id="IPR036582">
    <property type="entry name" value="Mao_N_sf"/>
</dbReference>
<feature type="signal peptide" evidence="1">
    <location>
        <begin position="1"/>
        <end position="21"/>
    </location>
</feature>
<reference evidence="4 5" key="1">
    <citation type="submission" date="2017-07" db="EMBL/GenBank/DDBJ databases">
        <title>Isolation and whole genome analysis of endospore-forming bacteria from heroin.</title>
        <authorList>
            <person name="Kalinowski J."/>
            <person name="Ahrens B."/>
            <person name="Al-Dilaimi A."/>
            <person name="Winkler A."/>
            <person name="Wibberg D."/>
            <person name="Schleenbecker U."/>
            <person name="Ruckert C."/>
            <person name="Wolfel R."/>
            <person name="Grass G."/>
        </authorList>
    </citation>
    <scope>NUCLEOTIDE SEQUENCE [LARGE SCALE GENOMIC DNA]</scope>
    <source>
        <strain evidence="4 5">7537-G1</strain>
    </source>
</reference>
<dbReference type="SUPFAM" id="SSF55383">
    <property type="entry name" value="Copper amine oxidase, domain N"/>
    <property type="match status" value="1"/>
</dbReference>